<feature type="signal peptide" evidence="1">
    <location>
        <begin position="1"/>
        <end position="27"/>
    </location>
</feature>
<keyword evidence="3" id="KW-0449">Lipoprotein</keyword>
<dbReference type="Gene3D" id="3.40.50.1110">
    <property type="entry name" value="SGNH hydrolase"/>
    <property type="match status" value="1"/>
</dbReference>
<dbReference type="SUPFAM" id="SSF52266">
    <property type="entry name" value="SGNH hydrolase"/>
    <property type="match status" value="1"/>
</dbReference>
<feature type="chain" id="PRO_5040956691" evidence="1">
    <location>
        <begin position="28"/>
        <end position="281"/>
    </location>
</feature>
<dbReference type="InterPro" id="IPR036514">
    <property type="entry name" value="SGNH_hydro_sf"/>
</dbReference>
<reference evidence="3" key="1">
    <citation type="submission" date="2023-03" db="EMBL/GenBank/DDBJ databases">
        <title>Actinorhabdospora filicis NBRC 111898.</title>
        <authorList>
            <person name="Ichikawa N."/>
            <person name="Sato H."/>
            <person name="Tonouchi N."/>
        </authorList>
    </citation>
    <scope>NUCLEOTIDE SEQUENCE</scope>
    <source>
        <strain evidence="3">NBRC 111898</strain>
    </source>
</reference>
<dbReference type="Pfam" id="PF13472">
    <property type="entry name" value="Lipase_GDSL_2"/>
    <property type="match status" value="1"/>
</dbReference>
<proteinExistence type="predicted"/>
<evidence type="ECO:0000259" key="2">
    <source>
        <dbReference type="Pfam" id="PF13472"/>
    </source>
</evidence>
<dbReference type="RefSeq" id="WP_285663932.1">
    <property type="nucleotide sequence ID" value="NZ_BSTX01000002.1"/>
</dbReference>
<organism evidence="3 4">
    <name type="scientific">Actinorhabdospora filicis</name>
    <dbReference type="NCBI Taxonomy" id="1785913"/>
    <lineage>
        <taxon>Bacteria</taxon>
        <taxon>Bacillati</taxon>
        <taxon>Actinomycetota</taxon>
        <taxon>Actinomycetes</taxon>
        <taxon>Micromonosporales</taxon>
        <taxon>Micromonosporaceae</taxon>
        <taxon>Actinorhabdospora</taxon>
    </lineage>
</organism>
<keyword evidence="1" id="KW-0732">Signal</keyword>
<evidence type="ECO:0000256" key="1">
    <source>
        <dbReference type="SAM" id="SignalP"/>
    </source>
</evidence>
<keyword evidence="4" id="KW-1185">Reference proteome</keyword>
<comment type="caution">
    <text evidence="3">The sequence shown here is derived from an EMBL/GenBank/DDBJ whole genome shotgun (WGS) entry which is preliminary data.</text>
</comment>
<sequence>MRYWKTVLAAFAAVLVLTGCTATGDPAAPPVASSAPAGPKPGVPASIAALGDSITRGVNACAKLGTCDEVSWSTGARPWSHASRLQALRPDAVVRAANYAVPGAVAADLPAQAAQAAPTRPGYVTVLIGANDACQATPTEPGVLGERVGEALRLMVEAEPGAKILVASVPDLYRLWEVAHGEERARWVWSLGLCPGLLADAGDEGAQAAQRRQRVAEVVDGYNRALEEACARFSGNCRFDGGAVHEAGLELSHLSTIDFFHPGEAGQEALAEATWRAGYGW</sequence>
<dbReference type="EMBL" id="BSTX01000002">
    <property type="protein sequence ID" value="GLZ78791.1"/>
    <property type="molecule type" value="Genomic_DNA"/>
</dbReference>
<evidence type="ECO:0000313" key="4">
    <source>
        <dbReference type="Proteomes" id="UP001165079"/>
    </source>
</evidence>
<dbReference type="AlphaFoldDB" id="A0A9W6SQA9"/>
<accession>A0A9W6SQA9</accession>
<dbReference type="Proteomes" id="UP001165079">
    <property type="component" value="Unassembled WGS sequence"/>
</dbReference>
<dbReference type="InterPro" id="IPR013830">
    <property type="entry name" value="SGNH_hydro"/>
</dbReference>
<name>A0A9W6SQA9_9ACTN</name>
<protein>
    <submittedName>
        <fullName evidence="3">Lipoprotein</fullName>
    </submittedName>
</protein>
<feature type="domain" description="SGNH hydrolase-type esterase" evidence="2">
    <location>
        <begin position="49"/>
        <end position="269"/>
    </location>
</feature>
<gene>
    <name evidence="3" type="ORF">Afil01_35980</name>
</gene>
<evidence type="ECO:0000313" key="3">
    <source>
        <dbReference type="EMBL" id="GLZ78791.1"/>
    </source>
</evidence>
<dbReference type="PROSITE" id="PS51257">
    <property type="entry name" value="PROKAR_LIPOPROTEIN"/>
    <property type="match status" value="1"/>
</dbReference>